<dbReference type="PRINTS" id="PR00081">
    <property type="entry name" value="GDHRDH"/>
</dbReference>
<dbReference type="AlphaFoldDB" id="A0A942U9D4"/>
<dbReference type="PANTHER" id="PTHR43180:SF28">
    <property type="entry name" value="NAD(P)-BINDING ROSSMANN-FOLD SUPERFAMILY PROTEIN"/>
    <property type="match status" value="1"/>
</dbReference>
<keyword evidence="2 6" id="KW-0560">Oxidoreductase</keyword>
<dbReference type="EC" id="1.1.1.47" evidence="6"/>
<keyword evidence="5" id="KW-0753">Steroid metabolism</keyword>
<dbReference type="PRINTS" id="PR00080">
    <property type="entry name" value="SDRFAMILY"/>
</dbReference>
<dbReference type="GO" id="GO:0008206">
    <property type="term" value="P:bile acid metabolic process"/>
    <property type="evidence" value="ECO:0007669"/>
    <property type="project" value="UniProtKB-ARBA"/>
</dbReference>
<evidence type="ECO:0000313" key="7">
    <source>
        <dbReference type="Proteomes" id="UP000679749"/>
    </source>
</evidence>
<evidence type="ECO:0000256" key="5">
    <source>
        <dbReference type="ARBA" id="ARBA00023221"/>
    </source>
</evidence>
<reference evidence="6" key="1">
    <citation type="submission" date="2021-05" db="EMBL/GenBank/DDBJ databases">
        <title>Novel Bacillus species.</title>
        <authorList>
            <person name="Liu G."/>
        </authorList>
    </citation>
    <scope>NUCLEOTIDE SEQUENCE</scope>
    <source>
        <strain evidence="6">FJAT-49825</strain>
    </source>
</reference>
<dbReference type="Gene3D" id="3.40.50.720">
    <property type="entry name" value="NAD(P)-binding Rossmann-like Domain"/>
    <property type="match status" value="1"/>
</dbReference>
<dbReference type="SUPFAM" id="SSF51735">
    <property type="entry name" value="NAD(P)-binding Rossmann-fold domains"/>
    <property type="match status" value="1"/>
</dbReference>
<keyword evidence="4" id="KW-0443">Lipid metabolism</keyword>
<keyword evidence="7" id="KW-1185">Reference proteome</keyword>
<dbReference type="InterPro" id="IPR002347">
    <property type="entry name" value="SDR_fam"/>
</dbReference>
<evidence type="ECO:0000313" key="6">
    <source>
        <dbReference type="EMBL" id="MBS4214623.1"/>
    </source>
</evidence>
<accession>A0A942U9D4</accession>
<evidence type="ECO:0000256" key="2">
    <source>
        <dbReference type="ARBA" id="ARBA00023002"/>
    </source>
</evidence>
<dbReference type="FunFam" id="3.40.50.720:FF:000084">
    <property type="entry name" value="Short-chain dehydrogenase reductase"/>
    <property type="match status" value="1"/>
</dbReference>
<sequence length="248" mass="26129">MSLKRLENKIAMITGAGNGIGRGTAALFSQHGAKVVITDIDEAGLQETLGIIQANGGEAISLKLDVSKEKDWQEVMSIVEDNLGGLDILMNNAGIGGRVGLAETSLERFEKVQSINSTGVFLGMKYGSNLMKKTGGGSIINTSSMYGIVGSPSSTAYHASKGAVRLMTKSAALELAKDLIRVNSIHPGVIETNMSGAKNGEHFLKDKTPWPHLGEPIDIAYGALYLGSDESRFVTGTELVIDGGFTAQ</sequence>
<keyword evidence="3" id="KW-0520">NAD</keyword>
<evidence type="ECO:0000256" key="1">
    <source>
        <dbReference type="ARBA" id="ARBA00006484"/>
    </source>
</evidence>
<dbReference type="InterPro" id="IPR036291">
    <property type="entry name" value="NAD(P)-bd_dom_sf"/>
</dbReference>
<evidence type="ECO:0000256" key="4">
    <source>
        <dbReference type="ARBA" id="ARBA00023098"/>
    </source>
</evidence>
<dbReference type="NCBIfam" id="NF005559">
    <property type="entry name" value="PRK07231.1"/>
    <property type="match status" value="1"/>
</dbReference>
<name>A0A942U9D4_9BACI</name>
<dbReference type="GO" id="GO:0047936">
    <property type="term" value="F:glucose 1-dehydrogenase [NAD(P)+] activity"/>
    <property type="evidence" value="ECO:0007669"/>
    <property type="project" value="UniProtKB-EC"/>
</dbReference>
<dbReference type="PANTHER" id="PTHR43180">
    <property type="entry name" value="3-OXOACYL-(ACYL-CARRIER-PROTEIN) REDUCTASE (AFU_ORTHOLOGUE AFUA_6G11210)"/>
    <property type="match status" value="1"/>
</dbReference>
<protein>
    <submittedName>
        <fullName evidence="6">Glucose 1-dehydrogenase</fullName>
        <ecNumber evidence="6">1.1.1.47</ecNumber>
    </submittedName>
</protein>
<comment type="caution">
    <text evidence="6">The sequence shown here is derived from an EMBL/GenBank/DDBJ whole genome shotgun (WGS) entry which is preliminary data.</text>
</comment>
<comment type="similarity">
    <text evidence="1">Belongs to the short-chain dehydrogenases/reductases (SDR) family.</text>
</comment>
<evidence type="ECO:0000256" key="3">
    <source>
        <dbReference type="ARBA" id="ARBA00023027"/>
    </source>
</evidence>
<dbReference type="Pfam" id="PF13561">
    <property type="entry name" value="adh_short_C2"/>
    <property type="match status" value="1"/>
</dbReference>
<dbReference type="EMBL" id="JAGYPF010000004">
    <property type="protein sequence ID" value="MBS4214623.1"/>
    <property type="molecule type" value="Genomic_DNA"/>
</dbReference>
<dbReference type="Proteomes" id="UP000679749">
    <property type="component" value="Unassembled WGS sequence"/>
</dbReference>
<proteinExistence type="inferred from homology"/>
<dbReference type="RefSeq" id="WP_213119153.1">
    <property type="nucleotide sequence ID" value="NZ_JAGYPF010000004.1"/>
</dbReference>
<organism evidence="6 7">
    <name type="scientific">Neobacillus rhizophilus</name>
    <dbReference type="NCBI Taxonomy" id="2833579"/>
    <lineage>
        <taxon>Bacteria</taxon>
        <taxon>Bacillati</taxon>
        <taxon>Bacillota</taxon>
        <taxon>Bacilli</taxon>
        <taxon>Bacillales</taxon>
        <taxon>Bacillaceae</taxon>
        <taxon>Neobacillus</taxon>
    </lineage>
</organism>
<gene>
    <name evidence="6" type="ORF">KHA99_19430</name>
</gene>